<feature type="compositionally biased region" description="Basic and acidic residues" evidence="1">
    <location>
        <begin position="95"/>
        <end position="108"/>
    </location>
</feature>
<reference evidence="2" key="2">
    <citation type="submission" date="2020-09" db="EMBL/GenBank/DDBJ databases">
        <authorList>
            <person name="Sun Q."/>
            <person name="Ohkuma M."/>
        </authorList>
    </citation>
    <scope>NUCLEOTIDE SEQUENCE</scope>
    <source>
        <strain evidence="2">JCM 19596</strain>
    </source>
</reference>
<dbReference type="InterPro" id="IPR043899">
    <property type="entry name" value="DUF5789"/>
</dbReference>
<name>A0A830FQ62_9EURY</name>
<sequence>MPDRERSHTEKMAAKEESRAERVEETLEAVEATVGHASYPSNTDELRAVYADRENELPNETESLADVFDRLADDEYETEAEAREAILGELTGPAGEEHGDISEYNSERELEELAAEKRDEEP</sequence>
<organism evidence="2 3">
    <name type="scientific">Halocalculus aciditolerans</name>
    <dbReference type="NCBI Taxonomy" id="1383812"/>
    <lineage>
        <taxon>Archaea</taxon>
        <taxon>Methanobacteriati</taxon>
        <taxon>Methanobacteriota</taxon>
        <taxon>Stenosarchaea group</taxon>
        <taxon>Halobacteria</taxon>
        <taxon>Halobacteriales</taxon>
        <taxon>Halobacteriaceae</taxon>
        <taxon>Halocalculus</taxon>
    </lineage>
</organism>
<gene>
    <name evidence="2" type="ORF">GCM10009039_29430</name>
</gene>
<dbReference type="OrthoDB" id="213081at2157"/>
<reference evidence="2" key="1">
    <citation type="journal article" date="2014" name="Int. J. Syst. Evol. Microbiol.">
        <title>Complete genome sequence of Corynebacterium casei LMG S-19264T (=DSM 44701T), isolated from a smear-ripened cheese.</title>
        <authorList>
            <consortium name="US DOE Joint Genome Institute (JGI-PGF)"/>
            <person name="Walter F."/>
            <person name="Albersmeier A."/>
            <person name="Kalinowski J."/>
            <person name="Ruckert C."/>
        </authorList>
    </citation>
    <scope>NUCLEOTIDE SEQUENCE</scope>
    <source>
        <strain evidence="2">JCM 19596</strain>
    </source>
</reference>
<evidence type="ECO:0000313" key="3">
    <source>
        <dbReference type="Proteomes" id="UP000607197"/>
    </source>
</evidence>
<dbReference type="Proteomes" id="UP000607197">
    <property type="component" value="Unassembled WGS sequence"/>
</dbReference>
<accession>A0A830FQ62</accession>
<proteinExistence type="predicted"/>
<evidence type="ECO:0008006" key="4">
    <source>
        <dbReference type="Google" id="ProtNLM"/>
    </source>
</evidence>
<dbReference type="Pfam" id="PF19102">
    <property type="entry name" value="DUF5789"/>
    <property type="match status" value="1"/>
</dbReference>
<dbReference type="RefSeq" id="WP_188980270.1">
    <property type="nucleotide sequence ID" value="NZ_BMPG01000004.1"/>
</dbReference>
<evidence type="ECO:0000256" key="1">
    <source>
        <dbReference type="SAM" id="MobiDB-lite"/>
    </source>
</evidence>
<protein>
    <recommendedName>
        <fullName evidence="4">DUF2795 domain-containing protein</fullName>
    </recommendedName>
</protein>
<comment type="caution">
    <text evidence="2">The sequence shown here is derived from an EMBL/GenBank/DDBJ whole genome shotgun (WGS) entry which is preliminary data.</text>
</comment>
<dbReference type="EMBL" id="BMPG01000004">
    <property type="protein sequence ID" value="GGL69592.1"/>
    <property type="molecule type" value="Genomic_DNA"/>
</dbReference>
<keyword evidence="3" id="KW-1185">Reference proteome</keyword>
<feature type="region of interest" description="Disordered" evidence="1">
    <location>
        <begin position="87"/>
        <end position="122"/>
    </location>
</feature>
<evidence type="ECO:0000313" key="2">
    <source>
        <dbReference type="EMBL" id="GGL69592.1"/>
    </source>
</evidence>
<dbReference type="AlphaFoldDB" id="A0A830FQ62"/>
<feature type="region of interest" description="Disordered" evidence="1">
    <location>
        <begin position="1"/>
        <end position="25"/>
    </location>
</feature>